<gene>
    <name evidence="8" type="ORF">EV378_2799</name>
</gene>
<dbReference type="Gene3D" id="3.40.50.2300">
    <property type="match status" value="1"/>
</dbReference>
<evidence type="ECO:0000313" key="8">
    <source>
        <dbReference type="EMBL" id="TCK26953.1"/>
    </source>
</evidence>
<dbReference type="OrthoDB" id="9808843at2"/>
<dbReference type="SMART" id="SM00448">
    <property type="entry name" value="REC"/>
    <property type="match status" value="1"/>
</dbReference>
<evidence type="ECO:0000259" key="6">
    <source>
        <dbReference type="PROSITE" id="PS50043"/>
    </source>
</evidence>
<feature type="domain" description="HTH luxR-type" evidence="6">
    <location>
        <begin position="147"/>
        <end position="212"/>
    </location>
</feature>
<dbReference type="InterPro" id="IPR001789">
    <property type="entry name" value="Sig_transdc_resp-reg_receiver"/>
</dbReference>
<dbReference type="InterPro" id="IPR058245">
    <property type="entry name" value="NreC/VraR/RcsB-like_REC"/>
</dbReference>
<dbReference type="CDD" id="cd06170">
    <property type="entry name" value="LuxR_C_like"/>
    <property type="match status" value="1"/>
</dbReference>
<dbReference type="EMBL" id="SMFZ01000001">
    <property type="protein sequence ID" value="TCK26953.1"/>
    <property type="molecule type" value="Genomic_DNA"/>
</dbReference>
<dbReference type="PRINTS" id="PR00038">
    <property type="entry name" value="HTHLUXR"/>
</dbReference>
<dbReference type="CDD" id="cd17535">
    <property type="entry name" value="REC_NarL-like"/>
    <property type="match status" value="1"/>
</dbReference>
<dbReference type="PANTHER" id="PTHR43214:SF24">
    <property type="entry name" value="TRANSCRIPTIONAL REGULATORY PROTEIN NARL-RELATED"/>
    <property type="match status" value="1"/>
</dbReference>
<sequence length="214" mass="22872">MTVRLLLADDQEMVRRGFRMILESEPGLEVVAEAADGAEAVEAVRAHRPDVALVDIQMPGTDGLTATERILALDGTDTRVVILTTFERDDYVFRALGAGASGFVLKTSPPDELIAAVHAAARGDALLSPSVTRRVVGEIARRNRPPSEPGLQRLTGRETEVLRLLGRGLANAEIAAEIAVSEATVKTHVSSVLSKLGLRDRVQAVVLAHEQGLT</sequence>
<evidence type="ECO:0000313" key="9">
    <source>
        <dbReference type="Proteomes" id="UP000295560"/>
    </source>
</evidence>
<organism evidence="8 9">
    <name type="scientific">Pseudonocardia endophytica</name>
    <dbReference type="NCBI Taxonomy" id="401976"/>
    <lineage>
        <taxon>Bacteria</taxon>
        <taxon>Bacillati</taxon>
        <taxon>Actinomycetota</taxon>
        <taxon>Actinomycetes</taxon>
        <taxon>Pseudonocardiales</taxon>
        <taxon>Pseudonocardiaceae</taxon>
        <taxon>Pseudonocardia</taxon>
    </lineage>
</organism>
<dbReference type="InterPro" id="IPR000792">
    <property type="entry name" value="Tscrpt_reg_LuxR_C"/>
</dbReference>
<dbReference type="RefSeq" id="WP_132424976.1">
    <property type="nucleotide sequence ID" value="NZ_SMFZ01000001.1"/>
</dbReference>
<dbReference type="SMART" id="SM00421">
    <property type="entry name" value="HTH_LUXR"/>
    <property type="match status" value="1"/>
</dbReference>
<comment type="caution">
    <text evidence="8">The sequence shown here is derived from an EMBL/GenBank/DDBJ whole genome shotgun (WGS) entry which is preliminary data.</text>
</comment>
<keyword evidence="3" id="KW-0238">DNA-binding</keyword>
<keyword evidence="4" id="KW-0804">Transcription</keyword>
<reference evidence="8 9" key="1">
    <citation type="submission" date="2019-03" db="EMBL/GenBank/DDBJ databases">
        <title>Sequencing the genomes of 1000 actinobacteria strains.</title>
        <authorList>
            <person name="Klenk H.-P."/>
        </authorList>
    </citation>
    <scope>NUCLEOTIDE SEQUENCE [LARGE SCALE GENOMIC DNA]</scope>
    <source>
        <strain evidence="8 9">DSM 44969</strain>
    </source>
</reference>
<evidence type="ECO:0000256" key="1">
    <source>
        <dbReference type="ARBA" id="ARBA00022553"/>
    </source>
</evidence>
<evidence type="ECO:0000256" key="2">
    <source>
        <dbReference type="ARBA" id="ARBA00023015"/>
    </source>
</evidence>
<dbReference type="PROSITE" id="PS00622">
    <property type="entry name" value="HTH_LUXR_1"/>
    <property type="match status" value="1"/>
</dbReference>
<dbReference type="InterPro" id="IPR016032">
    <property type="entry name" value="Sig_transdc_resp-reg_C-effctor"/>
</dbReference>
<dbReference type="Pfam" id="PF00196">
    <property type="entry name" value="GerE"/>
    <property type="match status" value="1"/>
</dbReference>
<evidence type="ECO:0000259" key="7">
    <source>
        <dbReference type="PROSITE" id="PS50110"/>
    </source>
</evidence>
<accession>A0A4R1HZE0</accession>
<protein>
    <submittedName>
        <fullName evidence="8">LuxR family two component transcriptional regulator</fullName>
    </submittedName>
</protein>
<dbReference type="AlphaFoldDB" id="A0A4R1HZE0"/>
<evidence type="ECO:0000256" key="3">
    <source>
        <dbReference type="ARBA" id="ARBA00023125"/>
    </source>
</evidence>
<proteinExistence type="predicted"/>
<keyword evidence="9" id="KW-1185">Reference proteome</keyword>
<dbReference type="SUPFAM" id="SSF46894">
    <property type="entry name" value="C-terminal effector domain of the bipartite response regulators"/>
    <property type="match status" value="1"/>
</dbReference>
<dbReference type="SUPFAM" id="SSF52172">
    <property type="entry name" value="CheY-like"/>
    <property type="match status" value="1"/>
</dbReference>
<evidence type="ECO:0000256" key="5">
    <source>
        <dbReference type="PROSITE-ProRule" id="PRU00169"/>
    </source>
</evidence>
<keyword evidence="2" id="KW-0805">Transcription regulation</keyword>
<keyword evidence="1 5" id="KW-0597">Phosphoprotein</keyword>
<dbReference type="Pfam" id="PF00072">
    <property type="entry name" value="Response_reg"/>
    <property type="match status" value="1"/>
</dbReference>
<dbReference type="GO" id="GO:0000160">
    <property type="term" value="P:phosphorelay signal transduction system"/>
    <property type="evidence" value="ECO:0007669"/>
    <property type="project" value="InterPro"/>
</dbReference>
<evidence type="ECO:0000256" key="4">
    <source>
        <dbReference type="ARBA" id="ARBA00023163"/>
    </source>
</evidence>
<dbReference type="InterPro" id="IPR011006">
    <property type="entry name" value="CheY-like_superfamily"/>
</dbReference>
<dbReference type="InterPro" id="IPR039420">
    <property type="entry name" value="WalR-like"/>
</dbReference>
<dbReference type="Proteomes" id="UP000295560">
    <property type="component" value="Unassembled WGS sequence"/>
</dbReference>
<dbReference type="PROSITE" id="PS50043">
    <property type="entry name" value="HTH_LUXR_2"/>
    <property type="match status" value="1"/>
</dbReference>
<dbReference type="PANTHER" id="PTHR43214">
    <property type="entry name" value="TWO-COMPONENT RESPONSE REGULATOR"/>
    <property type="match status" value="1"/>
</dbReference>
<feature type="domain" description="Response regulatory" evidence="7">
    <location>
        <begin position="4"/>
        <end position="121"/>
    </location>
</feature>
<dbReference type="PROSITE" id="PS50110">
    <property type="entry name" value="RESPONSE_REGULATORY"/>
    <property type="match status" value="1"/>
</dbReference>
<dbReference type="GO" id="GO:0006355">
    <property type="term" value="P:regulation of DNA-templated transcription"/>
    <property type="evidence" value="ECO:0007669"/>
    <property type="project" value="InterPro"/>
</dbReference>
<name>A0A4R1HZE0_PSEEN</name>
<feature type="modified residue" description="4-aspartylphosphate" evidence="5">
    <location>
        <position position="55"/>
    </location>
</feature>
<dbReference type="GO" id="GO:0003677">
    <property type="term" value="F:DNA binding"/>
    <property type="evidence" value="ECO:0007669"/>
    <property type="project" value="UniProtKB-KW"/>
</dbReference>